<gene>
    <name evidence="1" type="ORF">AWM79_07120</name>
</gene>
<evidence type="ECO:0000313" key="2">
    <source>
        <dbReference type="Proteomes" id="UP000063229"/>
    </source>
</evidence>
<sequence length="99" mass="11287">MFQTFKKSPGHQDAINQIKEWVRNTFSLSNQAVIAVAEISCQVPGCPPVETIIAFWNDDNTRYRIKLFKPLEEVLKEDLPLSWLLPSLQDDSEDGCDCC</sequence>
<proteinExistence type="predicted"/>
<dbReference type="STRING" id="46677.AWM79_07120"/>
<dbReference type="KEGG" id="pagb:AWM79_07120"/>
<dbReference type="EMBL" id="CP014135">
    <property type="protein sequence ID" value="AMB85090.1"/>
    <property type="molecule type" value="Genomic_DNA"/>
</dbReference>
<dbReference type="AlphaFoldDB" id="A0A0X1SZ80"/>
<dbReference type="Proteomes" id="UP000063229">
    <property type="component" value="Chromosome"/>
</dbReference>
<protein>
    <submittedName>
        <fullName evidence="1">Nitrate reductase</fullName>
    </submittedName>
</protein>
<reference evidence="1 2" key="1">
    <citation type="submission" date="2016-01" db="EMBL/GenBank/DDBJ databases">
        <authorList>
            <person name="McClelland M."/>
            <person name="Jain A."/>
            <person name="Saraogi P."/>
            <person name="Mendelson R."/>
            <person name="Westerman R."/>
            <person name="SanMiguel P."/>
            <person name="Csonka L."/>
        </authorList>
    </citation>
    <scope>NUCLEOTIDE SEQUENCE [LARGE SCALE GENOMIC DNA]</scope>
    <source>
        <strain evidence="1 2">NCPPB 2472</strain>
    </source>
</reference>
<keyword evidence="2" id="KW-1185">Reference proteome</keyword>
<accession>A0A0X1SZ80</accession>
<name>A0A0X1SZ80_PSEAA</name>
<dbReference type="RefSeq" id="WP_060782498.1">
    <property type="nucleotide sequence ID" value="NZ_CP014135.1"/>
</dbReference>
<organism evidence="1 2">
    <name type="scientific">Pseudomonas agarici</name>
    <dbReference type="NCBI Taxonomy" id="46677"/>
    <lineage>
        <taxon>Bacteria</taxon>
        <taxon>Pseudomonadati</taxon>
        <taxon>Pseudomonadota</taxon>
        <taxon>Gammaproteobacteria</taxon>
        <taxon>Pseudomonadales</taxon>
        <taxon>Pseudomonadaceae</taxon>
        <taxon>Pseudomonas</taxon>
    </lineage>
</organism>
<evidence type="ECO:0000313" key="1">
    <source>
        <dbReference type="EMBL" id="AMB85090.1"/>
    </source>
</evidence>